<feature type="transmembrane region" description="Helical" evidence="1">
    <location>
        <begin position="172"/>
        <end position="192"/>
    </location>
</feature>
<keyword evidence="3" id="KW-1185">Reference proteome</keyword>
<protein>
    <submittedName>
        <fullName evidence="2">DUF624 domain-containing protein</fullName>
    </submittedName>
</protein>
<organism evidence="2 3">
    <name type="scientific">Tessaracoccus rhinocerotis</name>
    <dbReference type="NCBI Taxonomy" id="1689449"/>
    <lineage>
        <taxon>Bacteria</taxon>
        <taxon>Bacillati</taxon>
        <taxon>Actinomycetota</taxon>
        <taxon>Actinomycetes</taxon>
        <taxon>Propionibacteriales</taxon>
        <taxon>Propionibacteriaceae</taxon>
        <taxon>Tessaracoccus</taxon>
    </lineage>
</organism>
<dbReference type="OrthoDB" id="9814991at2"/>
<accession>A0A553JZ76</accession>
<feature type="transmembrane region" description="Helical" evidence="1">
    <location>
        <begin position="12"/>
        <end position="39"/>
    </location>
</feature>
<proteinExistence type="predicted"/>
<feature type="transmembrane region" description="Helical" evidence="1">
    <location>
        <begin position="103"/>
        <end position="130"/>
    </location>
</feature>
<evidence type="ECO:0000313" key="3">
    <source>
        <dbReference type="Proteomes" id="UP000317638"/>
    </source>
</evidence>
<keyword evidence="1" id="KW-0812">Transmembrane</keyword>
<dbReference type="RefSeq" id="WP_143938501.1">
    <property type="nucleotide sequence ID" value="NZ_VKKG01000004.1"/>
</dbReference>
<dbReference type="Pfam" id="PF04854">
    <property type="entry name" value="DUF624"/>
    <property type="match status" value="1"/>
</dbReference>
<sequence>MRIDPGGRTLQGISALLAFVALNIVYLLCCVPLVTIGAATSALYEVTLRYADEERGYLLKDYFVALKRNFLPATGVFLVLLAPALVLGWVGVFWLAVDSPVSLAAAILAFLGAGYLLAALVFGIALVAAFRNTFRRTVANALLLPMAEPLAALVLLVVPITAVALLVVLPDFLVVVVTIGFSVGSYLTAFVFHRVFRRHQQEA</sequence>
<name>A0A553JZ76_9ACTN</name>
<evidence type="ECO:0000256" key="1">
    <source>
        <dbReference type="SAM" id="Phobius"/>
    </source>
</evidence>
<gene>
    <name evidence="2" type="ORF">FOJ82_10820</name>
</gene>
<reference evidence="2 3" key="1">
    <citation type="submission" date="2019-07" db="EMBL/GenBank/DDBJ databases">
        <authorList>
            <person name="Zhou L.-Y."/>
        </authorList>
    </citation>
    <scope>NUCLEOTIDE SEQUENCE [LARGE SCALE GENOMIC DNA]</scope>
    <source>
        <strain evidence="2 3">YIM 101269</strain>
    </source>
</reference>
<dbReference type="InterPro" id="IPR006938">
    <property type="entry name" value="DUF624"/>
</dbReference>
<keyword evidence="1" id="KW-0472">Membrane</keyword>
<evidence type="ECO:0000313" key="2">
    <source>
        <dbReference type="EMBL" id="TRY17761.1"/>
    </source>
</evidence>
<dbReference type="AlphaFoldDB" id="A0A553JZ76"/>
<keyword evidence="1" id="KW-1133">Transmembrane helix</keyword>
<feature type="transmembrane region" description="Helical" evidence="1">
    <location>
        <begin position="142"/>
        <end position="166"/>
    </location>
</feature>
<comment type="caution">
    <text evidence="2">The sequence shown here is derived from an EMBL/GenBank/DDBJ whole genome shotgun (WGS) entry which is preliminary data.</text>
</comment>
<dbReference type="Proteomes" id="UP000317638">
    <property type="component" value="Unassembled WGS sequence"/>
</dbReference>
<feature type="transmembrane region" description="Helical" evidence="1">
    <location>
        <begin position="70"/>
        <end position="97"/>
    </location>
</feature>
<dbReference type="EMBL" id="VKKG01000004">
    <property type="protein sequence ID" value="TRY17761.1"/>
    <property type="molecule type" value="Genomic_DNA"/>
</dbReference>